<accession>A0A397UIX4</accession>
<reference evidence="2 3" key="1">
    <citation type="submission" date="2018-06" db="EMBL/GenBank/DDBJ databases">
        <title>Comparative genomics reveals the genomic features of Rhizophagus irregularis, R. cerebriforme, R. diaphanum and Gigaspora rosea, and their symbiotic lifestyle signature.</title>
        <authorList>
            <person name="Morin E."/>
            <person name="San Clemente H."/>
            <person name="Chen E.C.H."/>
            <person name="De La Providencia I."/>
            <person name="Hainaut M."/>
            <person name="Kuo A."/>
            <person name="Kohler A."/>
            <person name="Murat C."/>
            <person name="Tang N."/>
            <person name="Roy S."/>
            <person name="Loubradou J."/>
            <person name="Henrissat B."/>
            <person name="Grigoriev I.V."/>
            <person name="Corradi N."/>
            <person name="Roux C."/>
            <person name="Martin F.M."/>
        </authorList>
    </citation>
    <scope>NUCLEOTIDE SEQUENCE [LARGE SCALE GENOMIC DNA]</scope>
    <source>
        <strain evidence="2 3">DAOM 194757</strain>
    </source>
</reference>
<sequence length="88" mass="10338">MRCFFSKINKKSKSRSMNSQSEIPKEFRYVDGRRFHNVENAAYLLPNDDNEIDMMRYIWQSNFSVPINHILSNPGAKSLDIGYVLFLC</sequence>
<evidence type="ECO:0000313" key="2">
    <source>
        <dbReference type="EMBL" id="RIB07283.1"/>
    </source>
</evidence>
<protein>
    <submittedName>
        <fullName evidence="2">Uncharacterized protein</fullName>
    </submittedName>
</protein>
<gene>
    <name evidence="2" type="ORF">C2G38_443255</name>
</gene>
<dbReference type="EMBL" id="QKWP01001682">
    <property type="protein sequence ID" value="RIB07283.1"/>
    <property type="molecule type" value="Genomic_DNA"/>
</dbReference>
<comment type="caution">
    <text evidence="2">The sequence shown here is derived from an EMBL/GenBank/DDBJ whole genome shotgun (WGS) entry which is preliminary data.</text>
</comment>
<keyword evidence="3" id="KW-1185">Reference proteome</keyword>
<dbReference type="OrthoDB" id="2013972at2759"/>
<dbReference type="STRING" id="44941.A0A397UIX4"/>
<name>A0A397UIX4_9GLOM</name>
<proteinExistence type="predicted"/>
<evidence type="ECO:0000256" key="1">
    <source>
        <dbReference type="SAM" id="MobiDB-lite"/>
    </source>
</evidence>
<organism evidence="2 3">
    <name type="scientific">Gigaspora rosea</name>
    <dbReference type="NCBI Taxonomy" id="44941"/>
    <lineage>
        <taxon>Eukaryota</taxon>
        <taxon>Fungi</taxon>
        <taxon>Fungi incertae sedis</taxon>
        <taxon>Mucoromycota</taxon>
        <taxon>Glomeromycotina</taxon>
        <taxon>Glomeromycetes</taxon>
        <taxon>Diversisporales</taxon>
        <taxon>Gigasporaceae</taxon>
        <taxon>Gigaspora</taxon>
    </lineage>
</organism>
<evidence type="ECO:0000313" key="3">
    <source>
        <dbReference type="Proteomes" id="UP000266673"/>
    </source>
</evidence>
<dbReference type="Proteomes" id="UP000266673">
    <property type="component" value="Unassembled WGS sequence"/>
</dbReference>
<dbReference type="AlphaFoldDB" id="A0A397UIX4"/>
<feature type="region of interest" description="Disordered" evidence="1">
    <location>
        <begin position="1"/>
        <end position="20"/>
    </location>
</feature>